<dbReference type="Pfam" id="PF05305">
    <property type="entry name" value="DUF732"/>
    <property type="match status" value="1"/>
</dbReference>
<dbReference type="RefSeq" id="WP_093824374.1">
    <property type="nucleotide sequence ID" value="NZ_JAVRES010000004.1"/>
</dbReference>
<proteinExistence type="predicted"/>
<dbReference type="InterPro" id="IPR007969">
    <property type="entry name" value="DUF732"/>
</dbReference>
<accession>A0ABD5ELR9</accession>
<dbReference type="AlphaFoldDB" id="A0ABD5ELR9"/>
<evidence type="ECO:0000313" key="2">
    <source>
        <dbReference type="EMBL" id="MDT0435632.1"/>
    </source>
</evidence>
<reference evidence="3" key="1">
    <citation type="submission" date="2023-07" db="EMBL/GenBank/DDBJ databases">
        <title>30 novel species of actinomycetes from the DSMZ collection.</title>
        <authorList>
            <person name="Nouioui I."/>
        </authorList>
    </citation>
    <scope>NUCLEOTIDE SEQUENCE [LARGE SCALE GENOMIC DNA]</scope>
    <source>
        <strain evidence="3">DSM 41981</strain>
    </source>
</reference>
<dbReference type="EMBL" id="JAVRES010000004">
    <property type="protein sequence ID" value="MDT0435632.1"/>
    <property type="molecule type" value="Genomic_DNA"/>
</dbReference>
<sequence>MRHTLPAAVAATGLAVLVLVGCSSSPSESDKRYADAVAAADPDDFGGIPTDKLAGTLGSEGRDLCDQLKAGSAASALSYARKGFSDRESAALLSAAVAVYCPDQKGKLSHA</sequence>
<dbReference type="PROSITE" id="PS51257">
    <property type="entry name" value="PROKAR_LIPOPROTEIN"/>
    <property type="match status" value="1"/>
</dbReference>
<dbReference type="Proteomes" id="UP001183535">
    <property type="component" value="Unassembled WGS sequence"/>
</dbReference>
<keyword evidence="3" id="KW-1185">Reference proteome</keyword>
<comment type="caution">
    <text evidence="2">The sequence shown here is derived from an EMBL/GenBank/DDBJ whole genome shotgun (WGS) entry which is preliminary data.</text>
</comment>
<evidence type="ECO:0000259" key="1">
    <source>
        <dbReference type="Pfam" id="PF05305"/>
    </source>
</evidence>
<gene>
    <name evidence="2" type="ORF">RM877_13150</name>
</gene>
<organism evidence="2 3">
    <name type="scientific">Streptomyces doudnae</name>
    <dbReference type="NCBI Taxonomy" id="3075536"/>
    <lineage>
        <taxon>Bacteria</taxon>
        <taxon>Bacillati</taxon>
        <taxon>Actinomycetota</taxon>
        <taxon>Actinomycetes</taxon>
        <taxon>Kitasatosporales</taxon>
        <taxon>Streptomycetaceae</taxon>
        <taxon>Streptomyces</taxon>
    </lineage>
</organism>
<feature type="domain" description="DUF732" evidence="1">
    <location>
        <begin position="56"/>
        <end position="103"/>
    </location>
</feature>
<evidence type="ECO:0000313" key="3">
    <source>
        <dbReference type="Proteomes" id="UP001183535"/>
    </source>
</evidence>
<name>A0ABD5ELR9_9ACTN</name>
<protein>
    <submittedName>
        <fullName evidence="2">DUF732 domain-containing protein</fullName>
    </submittedName>
</protein>